<dbReference type="Proteomes" id="UP001336250">
    <property type="component" value="Unassembled WGS sequence"/>
</dbReference>
<dbReference type="PROSITE" id="PS51123">
    <property type="entry name" value="OMPA_2"/>
    <property type="match status" value="1"/>
</dbReference>
<comment type="caution">
    <text evidence="6">The sequence shown here is derived from an EMBL/GenBank/DDBJ whole genome shotgun (WGS) entry which is preliminary data.</text>
</comment>
<evidence type="ECO:0000256" key="3">
    <source>
        <dbReference type="PROSITE-ProRule" id="PRU00473"/>
    </source>
</evidence>
<keyword evidence="4" id="KW-1133">Transmembrane helix</keyword>
<keyword evidence="4" id="KW-0812">Transmembrane</keyword>
<dbReference type="EMBL" id="JAZIBG010000009">
    <property type="protein sequence ID" value="MEF7612875.1"/>
    <property type="molecule type" value="Genomic_DNA"/>
</dbReference>
<dbReference type="PRINTS" id="PR01023">
    <property type="entry name" value="NAFLGMOTY"/>
</dbReference>
<dbReference type="PANTHER" id="PTHR38033">
    <property type="entry name" value="MEMBRANE PROTEIN-RELATED"/>
    <property type="match status" value="1"/>
</dbReference>
<dbReference type="InterPro" id="IPR006665">
    <property type="entry name" value="OmpA-like"/>
</dbReference>
<feature type="domain" description="OmpA-like" evidence="5">
    <location>
        <begin position="275"/>
        <end position="392"/>
    </location>
</feature>
<keyword evidence="2 3" id="KW-0472">Membrane</keyword>
<protein>
    <submittedName>
        <fullName evidence="6">Type IVB secretion system protein IcmH/DotU</fullName>
    </submittedName>
</protein>
<evidence type="ECO:0000256" key="1">
    <source>
        <dbReference type="ARBA" id="ARBA00004370"/>
    </source>
</evidence>
<feature type="transmembrane region" description="Helical" evidence="4">
    <location>
        <begin position="224"/>
        <end position="245"/>
    </location>
</feature>
<evidence type="ECO:0000313" key="7">
    <source>
        <dbReference type="Proteomes" id="UP001336250"/>
    </source>
</evidence>
<dbReference type="InterPro" id="IPR017732">
    <property type="entry name" value="T4/T6SS_DotU"/>
</dbReference>
<name>A0AAW9QCP8_9BURK</name>
<reference evidence="6 7" key="1">
    <citation type="submission" date="2024-02" db="EMBL/GenBank/DDBJ databases">
        <title>Genome sequence of Aquincola sp. MAHUQ-54.</title>
        <authorList>
            <person name="Huq M.A."/>
        </authorList>
    </citation>
    <scope>NUCLEOTIDE SEQUENCE [LARGE SCALE GENOMIC DNA]</scope>
    <source>
        <strain evidence="6 7">MAHUQ-54</strain>
    </source>
</reference>
<sequence>MSTARLPEGARAAGRVDAAAGRTAFFGLWRRRAARRSGPLRPAQAVRLADLYGDPLYLALDIQRGCQVDHPEHLRTQCLAALDEAGGRALAAGYDAAQVADARYAVCSYLDEAILHSDNPVREFWQVKPLQLELYGENLAGEGFFGRLVTLRHAPEANFRLLELYHLCLMLGFQGRYHLESGEELAHISAGLAQEIGRLRARPATPLAPHAVLRERRRSWRIGVPLWAWPLLLLAGLAAGYHALWQRLHARSAEVAAAVARLDTLAPTAAPDLQSALDTLLSGKTVAFTRGRATLAPEGAAFLDTLLPVLAGEPEARVAIEGHTDSSGPPQANQALSEARARSVVQYLAARGIDAARLSARGFGATRPLADNGTPAGQAANRRIEFRVLPAR</sequence>
<dbReference type="PROSITE" id="PS01068">
    <property type="entry name" value="OMPA_1"/>
    <property type="match status" value="1"/>
</dbReference>
<dbReference type="RefSeq" id="WP_332287771.1">
    <property type="nucleotide sequence ID" value="NZ_JAZIBG010000009.1"/>
</dbReference>
<dbReference type="PRINTS" id="PR01021">
    <property type="entry name" value="OMPADOMAIN"/>
</dbReference>
<gene>
    <name evidence="6" type="primary">icmH</name>
    <name evidence="6" type="ORF">V4F39_03060</name>
</gene>
<proteinExistence type="predicted"/>
<dbReference type="SUPFAM" id="SSF103088">
    <property type="entry name" value="OmpA-like"/>
    <property type="match status" value="1"/>
</dbReference>
<evidence type="ECO:0000313" key="6">
    <source>
        <dbReference type="EMBL" id="MEF7612875.1"/>
    </source>
</evidence>
<evidence type="ECO:0000256" key="4">
    <source>
        <dbReference type="SAM" id="Phobius"/>
    </source>
</evidence>
<dbReference type="GO" id="GO:0009279">
    <property type="term" value="C:cell outer membrane"/>
    <property type="evidence" value="ECO:0007669"/>
    <property type="project" value="InterPro"/>
</dbReference>
<dbReference type="Pfam" id="PF09850">
    <property type="entry name" value="DotU"/>
    <property type="match status" value="1"/>
</dbReference>
<evidence type="ECO:0000259" key="5">
    <source>
        <dbReference type="PROSITE" id="PS51123"/>
    </source>
</evidence>
<dbReference type="InterPro" id="IPR038522">
    <property type="entry name" value="T4/T6SS_DotU_sf"/>
</dbReference>
<comment type="subcellular location">
    <subcellularLocation>
        <location evidence="1">Membrane</location>
    </subcellularLocation>
</comment>
<keyword evidence="7" id="KW-1185">Reference proteome</keyword>
<dbReference type="AlphaFoldDB" id="A0AAW9QCP8"/>
<dbReference type="CDD" id="cd07185">
    <property type="entry name" value="OmpA_C-like"/>
    <property type="match status" value="1"/>
</dbReference>
<dbReference type="NCBIfam" id="TIGR03349">
    <property type="entry name" value="IV_VI_DotU"/>
    <property type="match status" value="1"/>
</dbReference>
<dbReference type="NCBIfam" id="NF038228">
    <property type="entry name" value="IcmH_DotU_IVB"/>
    <property type="match status" value="1"/>
</dbReference>
<dbReference type="InterPro" id="IPR036737">
    <property type="entry name" value="OmpA-like_sf"/>
</dbReference>
<dbReference type="InterPro" id="IPR006664">
    <property type="entry name" value="OMP_bac"/>
</dbReference>
<dbReference type="Gene3D" id="3.30.1330.60">
    <property type="entry name" value="OmpA-like domain"/>
    <property type="match status" value="1"/>
</dbReference>
<organism evidence="6 7">
    <name type="scientific">Aquincola agrisoli</name>
    <dbReference type="NCBI Taxonomy" id="3119538"/>
    <lineage>
        <taxon>Bacteria</taxon>
        <taxon>Pseudomonadati</taxon>
        <taxon>Pseudomonadota</taxon>
        <taxon>Betaproteobacteria</taxon>
        <taxon>Burkholderiales</taxon>
        <taxon>Sphaerotilaceae</taxon>
        <taxon>Aquincola</taxon>
    </lineage>
</organism>
<dbReference type="InterPro" id="IPR006690">
    <property type="entry name" value="OMPA-like_CS"/>
</dbReference>
<evidence type="ECO:0000256" key="2">
    <source>
        <dbReference type="ARBA" id="ARBA00023136"/>
    </source>
</evidence>
<dbReference type="Gene3D" id="1.25.40.590">
    <property type="entry name" value="Type IV / VI secretion system, DotU"/>
    <property type="match status" value="1"/>
</dbReference>
<dbReference type="Pfam" id="PF00691">
    <property type="entry name" value="OmpA"/>
    <property type="match status" value="1"/>
</dbReference>
<accession>A0AAW9QCP8</accession>
<dbReference type="PANTHER" id="PTHR38033:SF1">
    <property type="entry name" value="DOTU FAMILY TYPE IV_VI SECRETION SYSTEM PROTEIN"/>
    <property type="match status" value="1"/>
</dbReference>